<protein>
    <submittedName>
        <fullName evidence="1">Uncharacterized protein</fullName>
    </submittedName>
</protein>
<keyword evidence="2" id="KW-1185">Reference proteome</keyword>
<evidence type="ECO:0000313" key="1">
    <source>
        <dbReference type="EMBL" id="OJT09098.1"/>
    </source>
</evidence>
<proteinExistence type="predicted"/>
<dbReference type="AlphaFoldDB" id="A0A1M2VNF8"/>
<comment type="caution">
    <text evidence="1">The sequence shown here is derived from an EMBL/GenBank/DDBJ whole genome shotgun (WGS) entry which is preliminary data.</text>
</comment>
<organism evidence="1 2">
    <name type="scientific">Trametes pubescens</name>
    <name type="common">White-rot fungus</name>
    <dbReference type="NCBI Taxonomy" id="154538"/>
    <lineage>
        <taxon>Eukaryota</taxon>
        <taxon>Fungi</taxon>
        <taxon>Dikarya</taxon>
        <taxon>Basidiomycota</taxon>
        <taxon>Agaricomycotina</taxon>
        <taxon>Agaricomycetes</taxon>
        <taxon>Polyporales</taxon>
        <taxon>Polyporaceae</taxon>
        <taxon>Trametes</taxon>
    </lineage>
</organism>
<dbReference type="EMBL" id="MNAD01000985">
    <property type="protein sequence ID" value="OJT09098.1"/>
    <property type="molecule type" value="Genomic_DNA"/>
</dbReference>
<gene>
    <name evidence="1" type="ORF">TRAPUB_8</name>
</gene>
<evidence type="ECO:0000313" key="2">
    <source>
        <dbReference type="Proteomes" id="UP000184267"/>
    </source>
</evidence>
<accession>A0A1M2VNF8</accession>
<dbReference type="Proteomes" id="UP000184267">
    <property type="component" value="Unassembled WGS sequence"/>
</dbReference>
<reference evidence="1 2" key="1">
    <citation type="submission" date="2016-10" db="EMBL/GenBank/DDBJ databases">
        <title>Genome sequence of the basidiomycete white-rot fungus Trametes pubescens.</title>
        <authorList>
            <person name="Makela M.R."/>
            <person name="Granchi Z."/>
            <person name="Peng M."/>
            <person name="De Vries R.P."/>
            <person name="Grigoriev I."/>
            <person name="Riley R."/>
            <person name="Hilden K."/>
        </authorList>
    </citation>
    <scope>NUCLEOTIDE SEQUENCE [LARGE SCALE GENOMIC DNA]</scope>
    <source>
        <strain evidence="1 2">FBCC735</strain>
    </source>
</reference>
<name>A0A1M2VNF8_TRAPU</name>
<sequence>MHECSSSRSPSELPKPRDALLRALVKFRYRILSALRVQQYSLSFSGLALLRTLVLA</sequence>